<dbReference type="InterPro" id="IPR027417">
    <property type="entry name" value="P-loop_NTPase"/>
</dbReference>
<dbReference type="SUPFAM" id="SSF52540">
    <property type="entry name" value="P-loop containing nucleoside triphosphate hydrolases"/>
    <property type="match status" value="1"/>
</dbReference>
<dbReference type="InterPro" id="IPR051396">
    <property type="entry name" value="Bact_Antivir_Def_Nuclease"/>
</dbReference>
<dbReference type="STRING" id="1826909.A5893_14060"/>
<accession>A0A179DCN8</accession>
<dbReference type="Proteomes" id="UP000078459">
    <property type="component" value="Unassembled WGS sequence"/>
</dbReference>
<feature type="domain" description="Endonuclease GajA/Old nuclease/RecF-like AAA" evidence="2">
    <location>
        <begin position="1"/>
        <end position="399"/>
    </location>
</feature>
<dbReference type="Gene3D" id="3.40.50.300">
    <property type="entry name" value="P-loop containing nucleotide triphosphate hydrolases"/>
    <property type="match status" value="1"/>
</dbReference>
<keyword evidence="1" id="KW-0175">Coiled coil</keyword>
<keyword evidence="4" id="KW-1185">Reference proteome</keyword>
<evidence type="ECO:0000259" key="2">
    <source>
        <dbReference type="Pfam" id="PF13175"/>
    </source>
</evidence>
<dbReference type="OrthoDB" id="9792800at2"/>
<gene>
    <name evidence="3" type="ORF">A5893_14060</name>
</gene>
<dbReference type="EMBL" id="LWHJ01000030">
    <property type="protein sequence ID" value="OAQ38542.1"/>
    <property type="molecule type" value="Genomic_DNA"/>
</dbReference>
<evidence type="ECO:0000313" key="3">
    <source>
        <dbReference type="EMBL" id="OAQ38542.1"/>
    </source>
</evidence>
<sequence length="637" mass="73031">MRLSSVEINNFKSIREIIIPFDAYGQGINRSNTNFLVGLNESGKSAIIHAISLIDSGLEDLDYDVYCSLEAQDEDEYIDIYGHFKLDEQQSWKKLITKKFSLDTDTWEKIEIISFTKNVYKNKDRGYQFSYSIKINAQELSLYNYVITKSNPATADGTTKVTETIGVLSKVNDIKEIITRDNASSFLKTNQRLLLPSELESWILLQVKENFISQLPKIQSWKASSDFLINEQINLSEFKENPSISIPLKNIFNVFGKKTDSDIKATIENALKNQARRDELEERLSDSTTKFINKIWKEHKIKIRISINSETCQVLVEDKDKKFNYYNMTQRSDGFKQFISLILSISAQNDSNNLQNTILLIDEPEIHLHPSGIKYMRDEILKIGKNNTVLVSTHSQFMIDTLSPERNFIVTKNKSNTEINQVSKTANIIDDNVLTAAFGLNIFKELIPNNIIVVEGGDDKTIISHAFHQLYTGFFFAIKSAGGASKMPGFARLLQNENISSFFIFDADKEGRDNKGNILDSQKDFYSSKNVFTLKDILNSLPNDSTIEDLYPSQFVKSYFEAEMNQTFIIDENNAVIIQLKQQCEALKNKQKLESFKIKLSNKFCEDFNSSKSIQKLERLNNLMKSLKNKIEEYKIL</sequence>
<organism evidence="3 4">
    <name type="scientific">Pedobacter psychrophilus</name>
    <dbReference type="NCBI Taxonomy" id="1826909"/>
    <lineage>
        <taxon>Bacteria</taxon>
        <taxon>Pseudomonadati</taxon>
        <taxon>Bacteroidota</taxon>
        <taxon>Sphingobacteriia</taxon>
        <taxon>Sphingobacteriales</taxon>
        <taxon>Sphingobacteriaceae</taxon>
        <taxon>Pedobacter</taxon>
    </lineage>
</organism>
<reference evidence="3 4" key="2">
    <citation type="submission" date="2016-06" db="EMBL/GenBank/DDBJ databases">
        <title>Pedobacter psychrophilus sp. nov., isolated from Antarctic fragmentary rock.</title>
        <authorList>
            <person name="Svec P."/>
        </authorList>
    </citation>
    <scope>NUCLEOTIDE SEQUENCE [LARGE SCALE GENOMIC DNA]</scope>
    <source>
        <strain evidence="3 4">CCM 8644</strain>
    </source>
</reference>
<dbReference type="AlphaFoldDB" id="A0A179DCN8"/>
<dbReference type="PANTHER" id="PTHR43581">
    <property type="entry name" value="ATP/GTP PHOSPHATASE"/>
    <property type="match status" value="1"/>
</dbReference>
<dbReference type="PANTHER" id="PTHR43581:SF4">
    <property type="entry name" value="ATP_GTP PHOSPHATASE"/>
    <property type="match status" value="1"/>
</dbReference>
<proteinExistence type="predicted"/>
<dbReference type="InterPro" id="IPR041685">
    <property type="entry name" value="AAA_GajA/Old/RecF-like"/>
</dbReference>
<feature type="coiled-coil region" evidence="1">
    <location>
        <begin position="570"/>
        <end position="637"/>
    </location>
</feature>
<name>A0A179DCN8_9SPHI</name>
<reference evidence="3 4" key="1">
    <citation type="submission" date="2016-04" db="EMBL/GenBank/DDBJ databases">
        <authorList>
            <person name="Evans L.H."/>
            <person name="Alamgir A."/>
            <person name="Owens N."/>
            <person name="Weber N.D."/>
            <person name="Virtaneva K."/>
            <person name="Barbian K."/>
            <person name="Babar A."/>
            <person name="Rosenke K."/>
        </authorList>
    </citation>
    <scope>NUCLEOTIDE SEQUENCE [LARGE SCALE GENOMIC DNA]</scope>
    <source>
        <strain evidence="3 4">CCM 8644</strain>
    </source>
</reference>
<dbReference type="Pfam" id="PF13175">
    <property type="entry name" value="AAA_15"/>
    <property type="match status" value="1"/>
</dbReference>
<evidence type="ECO:0000256" key="1">
    <source>
        <dbReference type="SAM" id="Coils"/>
    </source>
</evidence>
<protein>
    <recommendedName>
        <fullName evidence="2">Endonuclease GajA/Old nuclease/RecF-like AAA domain-containing protein</fullName>
    </recommendedName>
</protein>
<dbReference type="RefSeq" id="WP_068823314.1">
    <property type="nucleotide sequence ID" value="NZ_LWHJ01000030.1"/>
</dbReference>
<comment type="caution">
    <text evidence="3">The sequence shown here is derived from an EMBL/GenBank/DDBJ whole genome shotgun (WGS) entry which is preliminary data.</text>
</comment>
<evidence type="ECO:0000313" key="4">
    <source>
        <dbReference type="Proteomes" id="UP000078459"/>
    </source>
</evidence>